<dbReference type="Proteomes" id="UP000036681">
    <property type="component" value="Unplaced"/>
</dbReference>
<name>A0A9J2PZT9_ASCLU</name>
<dbReference type="InterPro" id="IPR013079">
    <property type="entry name" value="6Phosfructo_kin"/>
</dbReference>
<dbReference type="GO" id="GO:0006000">
    <property type="term" value="P:fructose metabolic process"/>
    <property type="evidence" value="ECO:0007669"/>
    <property type="project" value="InterPro"/>
</dbReference>
<dbReference type="Pfam" id="PF01591">
    <property type="entry name" value="6PF2K"/>
    <property type="match status" value="1"/>
</dbReference>
<dbReference type="SUPFAM" id="SSF52540">
    <property type="entry name" value="P-loop containing nucleoside triphosphate hydrolases"/>
    <property type="match status" value="1"/>
</dbReference>
<dbReference type="PIRSF" id="PIRSF000709">
    <property type="entry name" value="6PFK_2-Ptase"/>
    <property type="match status" value="1"/>
</dbReference>
<dbReference type="CDD" id="cd07067">
    <property type="entry name" value="HP_PGM_like"/>
    <property type="match status" value="1"/>
</dbReference>
<evidence type="ECO:0000313" key="8">
    <source>
        <dbReference type="WBParaSite" id="ALUE_0001571601-mRNA-1"/>
    </source>
</evidence>
<dbReference type="SUPFAM" id="SSF53254">
    <property type="entry name" value="Phosphoglycerate mutase-like"/>
    <property type="match status" value="1"/>
</dbReference>
<dbReference type="GO" id="GO:0005829">
    <property type="term" value="C:cytosol"/>
    <property type="evidence" value="ECO:0007669"/>
    <property type="project" value="TreeGrafter"/>
</dbReference>
<dbReference type="AlphaFoldDB" id="A0A9J2PZT9"/>
<feature type="active site" description="Proton donor/acceptor" evidence="4">
    <location>
        <position position="331"/>
    </location>
</feature>
<evidence type="ECO:0000256" key="1">
    <source>
        <dbReference type="ARBA" id="ARBA00008408"/>
    </source>
</evidence>
<proteinExistence type="inferred from homology"/>
<dbReference type="InterPro" id="IPR001345">
    <property type="entry name" value="PG/BPGM_mutase_AS"/>
</dbReference>
<evidence type="ECO:0000313" key="7">
    <source>
        <dbReference type="Proteomes" id="UP000036681"/>
    </source>
</evidence>
<accession>A0A9J2PZT9</accession>
<evidence type="ECO:0000256" key="3">
    <source>
        <dbReference type="ARBA" id="ARBA00022840"/>
    </source>
</evidence>
<keyword evidence="3" id="KW-0067">ATP-binding</keyword>
<evidence type="ECO:0000259" key="6">
    <source>
        <dbReference type="Pfam" id="PF01591"/>
    </source>
</evidence>
<dbReference type="GO" id="GO:0005524">
    <property type="term" value="F:ATP binding"/>
    <property type="evidence" value="ECO:0007669"/>
    <property type="project" value="UniProtKB-KW"/>
</dbReference>
<evidence type="ECO:0000256" key="4">
    <source>
        <dbReference type="PIRSR" id="PIRSR613078-1"/>
    </source>
</evidence>
<dbReference type="GO" id="GO:0006003">
    <property type="term" value="P:fructose 2,6-bisphosphate metabolic process"/>
    <property type="evidence" value="ECO:0007669"/>
    <property type="project" value="InterPro"/>
</dbReference>
<dbReference type="WBParaSite" id="ALUE_0001571601-mRNA-1">
    <property type="protein sequence ID" value="ALUE_0001571601-mRNA-1"/>
    <property type="gene ID" value="ALUE_0001571601"/>
</dbReference>
<feature type="domain" description="6-phosphofructo-2-kinase" evidence="6">
    <location>
        <begin position="37"/>
        <end position="251"/>
    </location>
</feature>
<comment type="similarity">
    <text evidence="1">In the C-terminal section; belongs to the phosphoglycerate mutase family.</text>
</comment>
<dbReference type="Gene3D" id="3.40.50.300">
    <property type="entry name" value="P-loop containing nucleotide triphosphate hydrolases"/>
    <property type="match status" value="1"/>
</dbReference>
<dbReference type="InterPro" id="IPR003094">
    <property type="entry name" value="6Pfruct_kin"/>
</dbReference>
<evidence type="ECO:0000256" key="2">
    <source>
        <dbReference type="ARBA" id="ARBA00022741"/>
    </source>
</evidence>
<dbReference type="FunFam" id="3.40.50.300:FF:001979">
    <property type="entry name" value="6-phosphofructo-2-kinase/fructose-2,6-bisphosphatase"/>
    <property type="match status" value="1"/>
</dbReference>
<keyword evidence="7" id="KW-1185">Reference proteome</keyword>
<dbReference type="GO" id="GO:0003873">
    <property type="term" value="F:6-phosphofructo-2-kinase activity"/>
    <property type="evidence" value="ECO:0007669"/>
    <property type="project" value="InterPro"/>
</dbReference>
<keyword evidence="2" id="KW-0547">Nucleotide-binding</keyword>
<reference evidence="8" key="1">
    <citation type="submission" date="2023-03" db="UniProtKB">
        <authorList>
            <consortium name="WormBaseParasite"/>
        </authorList>
    </citation>
    <scope>IDENTIFICATION</scope>
</reference>
<dbReference type="Pfam" id="PF00300">
    <property type="entry name" value="His_Phos_1"/>
    <property type="match status" value="1"/>
</dbReference>
<dbReference type="InterPro" id="IPR013078">
    <property type="entry name" value="His_Pase_superF_clade-1"/>
</dbReference>
<dbReference type="PRINTS" id="PR00991">
    <property type="entry name" value="6PFRUCTKNASE"/>
</dbReference>
<dbReference type="GO" id="GO:0004331">
    <property type="term" value="F:fructose-2,6-bisphosphate 2-phosphatase activity"/>
    <property type="evidence" value="ECO:0007669"/>
    <property type="project" value="TreeGrafter"/>
</dbReference>
<feature type="active site" description="Tele-phosphohistidine intermediate" evidence="4">
    <location>
        <position position="259"/>
    </location>
</feature>
<dbReference type="SMART" id="SM00855">
    <property type="entry name" value="PGAM"/>
    <property type="match status" value="1"/>
</dbReference>
<dbReference type="Gene3D" id="3.40.50.1240">
    <property type="entry name" value="Phosphoglycerate mutase-like"/>
    <property type="match status" value="1"/>
</dbReference>
<sequence length="469" mass="53755">MMTNDSTASLVGITRSSKRKVAMRFEEGPTTDPVHLPNVIVMVGLPARGKTYISRKLCRYLKWIGFSTNVFNVGDYRRDMASDAAHGASASFFAPENQQALLVREESARRAINDMGDFLESSAGNVAIFDATNTTRERRGWITKYCADKHFRCFFVESICDDQKIIESNITDVKINSPDYKGLMTEEQAKEDFIKRINNYKKMYEPLDEVYDRDLSYIKVINAGRSFFVHNVNGHLQSRVVYFLMNIHLLPRAIYLTRHGESEYNRAGRIGGDSPLSDNGSKYATALLEFFKKEHVDDLRIWSSQKVRAAQTAKELASLAAHIEYWKALDEIDAGVCEGLTYEDIQQRYPRQAQDRARDKYHFRFPSGESYEDVVARLEPVIMELERQTNVLLVSHQAVLRCILAYFDERPLDLLPFINMPLHTLIKLTPIAYGCETTYYQFITDENSENKGHWVRIGSQLPPSESDID</sequence>
<dbReference type="InterPro" id="IPR027417">
    <property type="entry name" value="P-loop_NTPase"/>
</dbReference>
<dbReference type="InterPro" id="IPR029033">
    <property type="entry name" value="His_PPase_superfam"/>
</dbReference>
<protein>
    <submittedName>
        <fullName evidence="8">6-phosphofructo-2-kinase domain-containing protein</fullName>
    </submittedName>
</protein>
<dbReference type="PANTHER" id="PTHR10606:SF44">
    <property type="entry name" value="6-PHOSPHOFRUCTO 2-KINASE_FRUCTOSE 2,6-BISPHOSPHATASE LONG FORM"/>
    <property type="match status" value="1"/>
</dbReference>
<feature type="binding site" evidence="5">
    <location>
        <position position="308"/>
    </location>
    <ligand>
        <name>substrate</name>
    </ligand>
</feature>
<organism evidence="7 8">
    <name type="scientific">Ascaris lumbricoides</name>
    <name type="common">Giant roundworm</name>
    <dbReference type="NCBI Taxonomy" id="6252"/>
    <lineage>
        <taxon>Eukaryota</taxon>
        <taxon>Metazoa</taxon>
        <taxon>Ecdysozoa</taxon>
        <taxon>Nematoda</taxon>
        <taxon>Chromadorea</taxon>
        <taxon>Rhabditida</taxon>
        <taxon>Spirurina</taxon>
        <taxon>Ascaridomorpha</taxon>
        <taxon>Ascaridoidea</taxon>
        <taxon>Ascarididae</taxon>
        <taxon>Ascaris</taxon>
    </lineage>
</organism>
<dbReference type="PROSITE" id="PS00175">
    <property type="entry name" value="PG_MUTASE"/>
    <property type="match status" value="1"/>
</dbReference>
<evidence type="ECO:0000256" key="5">
    <source>
        <dbReference type="PIRSR" id="PIRSR613078-2"/>
    </source>
</evidence>
<dbReference type="PANTHER" id="PTHR10606">
    <property type="entry name" value="6-PHOSPHOFRUCTO-2-KINASE/FRUCTOSE-2,6-BISPHOSPHATASE"/>
    <property type="match status" value="1"/>
</dbReference>
<feature type="binding site" evidence="5">
    <location>
        <begin position="258"/>
        <end position="265"/>
    </location>
    <ligand>
        <name>substrate</name>
    </ligand>
</feature>